<dbReference type="AlphaFoldDB" id="A0AAW1X3I4"/>
<keyword evidence="3" id="KW-1185">Reference proteome</keyword>
<comment type="caution">
    <text evidence="2">The sequence shown here is derived from an EMBL/GenBank/DDBJ whole genome shotgun (WGS) entry which is preliminary data.</text>
</comment>
<feature type="compositionally biased region" description="Low complexity" evidence="1">
    <location>
        <begin position="558"/>
        <end position="574"/>
    </location>
</feature>
<feature type="region of interest" description="Disordered" evidence="1">
    <location>
        <begin position="1"/>
        <end position="67"/>
    </location>
</feature>
<feature type="region of interest" description="Disordered" evidence="1">
    <location>
        <begin position="223"/>
        <end position="267"/>
    </location>
</feature>
<feature type="compositionally biased region" description="Basic and acidic residues" evidence="1">
    <location>
        <begin position="670"/>
        <end position="688"/>
    </location>
</feature>
<dbReference type="Proteomes" id="UP001457282">
    <property type="component" value="Unassembled WGS sequence"/>
</dbReference>
<evidence type="ECO:0000313" key="2">
    <source>
        <dbReference type="EMBL" id="KAK9930940.1"/>
    </source>
</evidence>
<proteinExistence type="predicted"/>
<feature type="compositionally biased region" description="Basic and acidic residues" evidence="1">
    <location>
        <begin position="319"/>
        <end position="333"/>
    </location>
</feature>
<evidence type="ECO:0000256" key="1">
    <source>
        <dbReference type="SAM" id="MobiDB-lite"/>
    </source>
</evidence>
<feature type="compositionally biased region" description="Basic and acidic residues" evidence="1">
    <location>
        <begin position="1"/>
        <end position="14"/>
    </location>
</feature>
<reference evidence="2 3" key="1">
    <citation type="journal article" date="2023" name="G3 (Bethesda)">
        <title>A chromosome-length genome assembly and annotation of blackberry (Rubus argutus, cv. 'Hillquist').</title>
        <authorList>
            <person name="Bruna T."/>
            <person name="Aryal R."/>
            <person name="Dudchenko O."/>
            <person name="Sargent D.J."/>
            <person name="Mead D."/>
            <person name="Buti M."/>
            <person name="Cavallini A."/>
            <person name="Hytonen T."/>
            <person name="Andres J."/>
            <person name="Pham M."/>
            <person name="Weisz D."/>
            <person name="Mascagni F."/>
            <person name="Usai G."/>
            <person name="Natali L."/>
            <person name="Bassil N."/>
            <person name="Fernandez G.E."/>
            <person name="Lomsadze A."/>
            <person name="Armour M."/>
            <person name="Olukolu B."/>
            <person name="Poorten T."/>
            <person name="Britton C."/>
            <person name="Davik J."/>
            <person name="Ashrafi H."/>
            <person name="Aiden E.L."/>
            <person name="Borodovsky M."/>
            <person name="Worthington M."/>
        </authorList>
    </citation>
    <scope>NUCLEOTIDE SEQUENCE [LARGE SCALE GENOMIC DNA]</scope>
    <source>
        <strain evidence="2">PI 553951</strain>
    </source>
</reference>
<feature type="region of interest" description="Disordered" evidence="1">
    <location>
        <begin position="197"/>
        <end position="216"/>
    </location>
</feature>
<feature type="compositionally biased region" description="Basic and acidic residues" evidence="1">
    <location>
        <begin position="223"/>
        <end position="241"/>
    </location>
</feature>
<feature type="region of interest" description="Disordered" evidence="1">
    <location>
        <begin position="554"/>
        <end position="589"/>
    </location>
</feature>
<evidence type="ECO:0000313" key="3">
    <source>
        <dbReference type="Proteomes" id="UP001457282"/>
    </source>
</evidence>
<organism evidence="2 3">
    <name type="scientific">Rubus argutus</name>
    <name type="common">Southern blackberry</name>
    <dbReference type="NCBI Taxonomy" id="59490"/>
    <lineage>
        <taxon>Eukaryota</taxon>
        <taxon>Viridiplantae</taxon>
        <taxon>Streptophyta</taxon>
        <taxon>Embryophyta</taxon>
        <taxon>Tracheophyta</taxon>
        <taxon>Spermatophyta</taxon>
        <taxon>Magnoliopsida</taxon>
        <taxon>eudicotyledons</taxon>
        <taxon>Gunneridae</taxon>
        <taxon>Pentapetalae</taxon>
        <taxon>rosids</taxon>
        <taxon>fabids</taxon>
        <taxon>Rosales</taxon>
        <taxon>Rosaceae</taxon>
        <taxon>Rosoideae</taxon>
        <taxon>Rosoideae incertae sedis</taxon>
        <taxon>Rubus</taxon>
    </lineage>
</organism>
<feature type="region of interest" description="Disordered" evidence="1">
    <location>
        <begin position="319"/>
        <end position="396"/>
    </location>
</feature>
<sequence>MQSDTEKKIEKTDLQGRMQYQLEKQDSSKKKDEEDGKTSTPPDAEPKANTTVKASKTALLDSTRENDMKEEYHLVAEVEGNDFHEKVANLASDDRKRIEDPCVENQTLSIKGKENTEVHLGESSKVTMESTEDSFKKEDEEAKDSKTFESNQEELATVHTDQSVEDGSGSLLGSEDFLGSTLTSDFKANVHHLDIETNIEDSADSSTGPALERKEDDLLLEQKASEEQLKSSEEKFETKDGEEIENGSSNVTSIESHDLDGLGNNCDGEFPTEMNIVRNDDLSKLKPEALVETNSPKSHLEVPEPEDKCRILKEDISLIGKESENGEKKHDKNPIQPCGESMMSSESDIEKSSEPQFESTMVELTHDNREKVSVIGPLNDKDSQTEEPKVAENGDLVVRCLNNQDEASDDRYRESEKKGKVVPELGIISNELTIPQFNHKEEESVGKRTVQDREDKTKPLLAIEIEETETTEQYCLSPEESTAFGFETVQSINDSIPELEQKNCGECFATETSIFHCTSWIAEALVSMNKLEAEMFGQQATQLTEAPQADAAAQTKISAEVETSSASVSSGSETQETLGRYSTVSTESEPDNLNIIHARIQKSPSFSLDLQNEARTEESDSTPLLYQDKAEIESSPSQGEKVIILERSESEESKIPFLGFLKEEEETHVVAQNKHENHSPAENSKKNLCDSVTGKATPTSSKGKEKRRNRPSLFSNCLCCATVIN</sequence>
<feature type="compositionally biased region" description="Basic and acidic residues" evidence="1">
    <location>
        <begin position="23"/>
        <end position="37"/>
    </location>
</feature>
<feature type="compositionally biased region" description="Basic and acidic residues" evidence="1">
    <location>
        <begin position="133"/>
        <end position="147"/>
    </location>
</feature>
<accession>A0AAW1X3I4</accession>
<feature type="compositionally biased region" description="Polar residues" evidence="1">
    <location>
        <begin position="575"/>
        <end position="587"/>
    </location>
</feature>
<feature type="region of interest" description="Disordered" evidence="1">
    <location>
        <begin position="670"/>
        <end position="710"/>
    </location>
</feature>
<gene>
    <name evidence="2" type="ORF">M0R45_018242</name>
</gene>
<name>A0AAW1X3I4_RUBAR</name>
<protein>
    <submittedName>
        <fullName evidence="2">Uncharacterized protein</fullName>
    </submittedName>
</protein>
<feature type="region of interest" description="Disordered" evidence="1">
    <location>
        <begin position="113"/>
        <end position="171"/>
    </location>
</feature>
<dbReference type="EMBL" id="JBEDUW010000004">
    <property type="protein sequence ID" value="KAK9930940.1"/>
    <property type="molecule type" value="Genomic_DNA"/>
</dbReference>
<feature type="compositionally biased region" description="Basic and acidic residues" evidence="1">
    <location>
        <begin position="379"/>
        <end position="392"/>
    </location>
</feature>
<feature type="compositionally biased region" description="Basic and acidic residues" evidence="1">
    <location>
        <begin position="113"/>
        <end position="122"/>
    </location>
</feature>